<dbReference type="Pfam" id="PF00384">
    <property type="entry name" value="Molybdopterin"/>
    <property type="match status" value="1"/>
</dbReference>
<keyword evidence="3" id="KW-0408">Iron</keyword>
<accession>B2A6F9</accession>
<dbReference type="InterPro" id="IPR009010">
    <property type="entry name" value="Asp_de-COase-like_dom_sf"/>
</dbReference>
<dbReference type="InterPro" id="IPR006656">
    <property type="entry name" value="Mopterin_OxRdtase"/>
</dbReference>
<dbReference type="RefSeq" id="WP_012448354.1">
    <property type="nucleotide sequence ID" value="NC_010718.1"/>
</dbReference>
<dbReference type="CDD" id="cd02775">
    <property type="entry name" value="MopB_CT"/>
    <property type="match status" value="1"/>
</dbReference>
<dbReference type="InterPro" id="IPR006657">
    <property type="entry name" value="MoPterin_dinucl-bd_dom"/>
</dbReference>
<dbReference type="eggNOG" id="COG0243">
    <property type="taxonomic scope" value="Bacteria"/>
</dbReference>
<dbReference type="GO" id="GO:0051536">
    <property type="term" value="F:iron-sulfur cluster binding"/>
    <property type="evidence" value="ECO:0007669"/>
    <property type="project" value="UniProtKB-KW"/>
</dbReference>
<evidence type="ECO:0000256" key="2">
    <source>
        <dbReference type="ARBA" id="ARBA00022723"/>
    </source>
</evidence>
<reference evidence="6 7" key="2">
    <citation type="journal article" date="2011" name="J. Bacteriol.">
        <title>Complete genome sequence of the anaerobic, halophilic alkalithermophile Natranaerobius thermophilus JW/NM-WN-LF.</title>
        <authorList>
            <person name="Zhao B."/>
            <person name="Mesbah N.M."/>
            <person name="Dalin E."/>
            <person name="Goodwin L."/>
            <person name="Nolan M."/>
            <person name="Pitluck S."/>
            <person name="Chertkov O."/>
            <person name="Brettin T.S."/>
            <person name="Han J."/>
            <person name="Larimer F.W."/>
            <person name="Land M.L."/>
            <person name="Hauser L."/>
            <person name="Kyrpides N."/>
            <person name="Wiegel J."/>
        </authorList>
    </citation>
    <scope>NUCLEOTIDE SEQUENCE [LARGE SCALE GENOMIC DNA]</scope>
    <source>
        <strain evidence="7">ATCC BAA-1301 / DSM 18059 / JW/NM-WN-LF</strain>
    </source>
</reference>
<dbReference type="SUPFAM" id="SSF53706">
    <property type="entry name" value="Formate dehydrogenase/DMSO reductase, domains 1-3"/>
    <property type="match status" value="1"/>
</dbReference>
<dbReference type="CDD" id="cd02766">
    <property type="entry name" value="MopB_3"/>
    <property type="match status" value="1"/>
</dbReference>
<dbReference type="Pfam" id="PF01568">
    <property type="entry name" value="Molydop_binding"/>
    <property type="match status" value="1"/>
</dbReference>
<dbReference type="PANTHER" id="PTHR43742">
    <property type="entry name" value="TRIMETHYLAMINE-N-OXIDE REDUCTASE"/>
    <property type="match status" value="1"/>
</dbReference>
<reference evidence="6 7" key="1">
    <citation type="submission" date="2008-04" db="EMBL/GenBank/DDBJ databases">
        <title>Complete sequence of chromosome of Natranaerobius thermophilus JW/NM-WN-LF.</title>
        <authorList>
            <consortium name="US DOE Joint Genome Institute"/>
            <person name="Copeland A."/>
            <person name="Lucas S."/>
            <person name="Lapidus A."/>
            <person name="Glavina del Rio T."/>
            <person name="Dalin E."/>
            <person name="Tice H."/>
            <person name="Bruce D."/>
            <person name="Goodwin L."/>
            <person name="Pitluck S."/>
            <person name="Chertkov O."/>
            <person name="Brettin T."/>
            <person name="Detter J.C."/>
            <person name="Han C."/>
            <person name="Kuske C.R."/>
            <person name="Schmutz J."/>
            <person name="Larimer F."/>
            <person name="Land M."/>
            <person name="Hauser L."/>
            <person name="Kyrpides N."/>
            <person name="Lykidis A."/>
            <person name="Mesbah N.M."/>
            <person name="Wiegel J."/>
        </authorList>
    </citation>
    <scope>NUCLEOTIDE SEQUENCE [LARGE SCALE GENOMIC DNA]</scope>
    <source>
        <strain evidence="7">ATCC BAA-1301 / DSM 18059 / JW/NM-WN-LF</strain>
    </source>
</reference>
<evidence type="ECO:0000256" key="3">
    <source>
        <dbReference type="ARBA" id="ARBA00023004"/>
    </source>
</evidence>
<keyword evidence="7" id="KW-1185">Reference proteome</keyword>
<comment type="similarity">
    <text evidence="1">Belongs to the prokaryotic molybdopterin-containing oxidoreductase family.</text>
</comment>
<evidence type="ECO:0000259" key="5">
    <source>
        <dbReference type="PROSITE" id="PS51669"/>
    </source>
</evidence>
<dbReference type="GO" id="GO:0016491">
    <property type="term" value="F:oxidoreductase activity"/>
    <property type="evidence" value="ECO:0007669"/>
    <property type="project" value="InterPro"/>
</dbReference>
<gene>
    <name evidence="6" type="ordered locus">Nther_1921</name>
</gene>
<name>B2A6F9_NATTJ</name>
<organism evidence="6 7">
    <name type="scientific">Natranaerobius thermophilus (strain ATCC BAA-1301 / DSM 18059 / JW/NM-WN-LF)</name>
    <dbReference type="NCBI Taxonomy" id="457570"/>
    <lineage>
        <taxon>Bacteria</taxon>
        <taxon>Bacillati</taxon>
        <taxon>Bacillota</taxon>
        <taxon>Clostridia</taxon>
        <taxon>Natranaerobiales</taxon>
        <taxon>Natranaerobiaceae</taxon>
        <taxon>Natranaerobius</taxon>
    </lineage>
</organism>
<proteinExistence type="inferred from homology"/>
<dbReference type="Gene3D" id="3.30.2070.10">
    <property type="entry name" value="Formate dehydrogenase/DMSO reductase"/>
    <property type="match status" value="1"/>
</dbReference>
<dbReference type="Proteomes" id="UP000001683">
    <property type="component" value="Chromosome"/>
</dbReference>
<keyword evidence="2" id="KW-0479">Metal-binding</keyword>
<sequence length="669" mass="75974">MVQVYKSTCPLDCWDACSLEVTVDKGEVINIQGDGEHSITRGFICSKGKKHLERTYRDDRLTSPMVKTHEDEWQEITWEKAFELITSKISAIREQDSKRLMYYTDSGHGGLLSSIENYFFNLIGDVTIPVGSLCWSAGMEAQNIDFGMSLSHDYSDVLNSKTILLWGRNPADTAIHQMNYVQKARKTGTRVIAIDPRKTKSARQADEHISIKPGTDGALALAMANHIIKNNLQDNSFIDNHIKGFEEFKELLTSYTIDWAEKETGIDRRKIEELAELYATQKPAAIMIGYGIQRYTNSANTVRAIDALAAITGNIGIAGGGANYANKQAVNYIDDSVFGGDIDRNHRTFPKAKLANFILEENNPPIDMMFITKSNPFLQAPDTNRMYQAFEKVDFKVTIDMFMTDTARQSDLVLPCANFMEKEDLYFTSMGHNYVSYGPKIIEPEYDIKNELDIFTSLADKLNLTEFPEQEAEQWLKQAIKPLEKYKGISLEKLKEKPQRINEPDTIPWADKNFLTPSGKYELYSKKAQEWGLGPIPGYSQPFSTYTDYQNNNMTNYDFYFLTPHHRDSLHSQHFIDRSQDEPGYLYINPEIAAKYRLRENSVIKIASPKGTLSVKIKFDPELRTDTVYMYEGLWIGKGGSVNTLISDALSDAGDQAALYETKIRFVVE</sequence>
<dbReference type="OrthoDB" id="9803192at2"/>
<evidence type="ECO:0000256" key="1">
    <source>
        <dbReference type="ARBA" id="ARBA00010312"/>
    </source>
</evidence>
<dbReference type="PROSITE" id="PS51669">
    <property type="entry name" value="4FE4S_MOW_BIS_MGD"/>
    <property type="match status" value="1"/>
</dbReference>
<evidence type="ECO:0000256" key="4">
    <source>
        <dbReference type="ARBA" id="ARBA00023014"/>
    </source>
</evidence>
<dbReference type="Pfam" id="PF04879">
    <property type="entry name" value="Molybdop_Fe4S4"/>
    <property type="match status" value="1"/>
</dbReference>
<dbReference type="InterPro" id="IPR006963">
    <property type="entry name" value="Mopterin_OxRdtase_4Fe-4S_dom"/>
</dbReference>
<dbReference type="HOGENOM" id="CLU_000422_13_3_9"/>
<dbReference type="SMART" id="SM00926">
    <property type="entry name" value="Molybdop_Fe4S4"/>
    <property type="match status" value="1"/>
</dbReference>
<evidence type="ECO:0000313" key="6">
    <source>
        <dbReference type="EMBL" id="ACB85492.1"/>
    </source>
</evidence>
<dbReference type="GO" id="GO:0046872">
    <property type="term" value="F:metal ion binding"/>
    <property type="evidence" value="ECO:0007669"/>
    <property type="project" value="UniProtKB-KW"/>
</dbReference>
<dbReference type="Gene3D" id="3.40.50.740">
    <property type="match status" value="1"/>
</dbReference>
<dbReference type="EMBL" id="CP001034">
    <property type="protein sequence ID" value="ACB85492.1"/>
    <property type="molecule type" value="Genomic_DNA"/>
</dbReference>
<dbReference type="AlphaFoldDB" id="B2A6F9"/>
<dbReference type="Gene3D" id="3.40.228.10">
    <property type="entry name" value="Dimethylsulfoxide Reductase, domain 2"/>
    <property type="match status" value="1"/>
</dbReference>
<dbReference type="InterPro" id="IPR050612">
    <property type="entry name" value="Prok_Mopterin_Oxidored"/>
</dbReference>
<dbReference type="GO" id="GO:0043546">
    <property type="term" value="F:molybdopterin cofactor binding"/>
    <property type="evidence" value="ECO:0007669"/>
    <property type="project" value="InterPro"/>
</dbReference>
<dbReference type="KEGG" id="nth:Nther_1921"/>
<dbReference type="STRING" id="457570.Nther_1921"/>
<feature type="domain" description="4Fe-4S Mo/W bis-MGD-type" evidence="5">
    <location>
        <begin position="2"/>
        <end position="59"/>
    </location>
</feature>
<dbReference type="FunCoup" id="B2A6F9">
    <property type="interactions" value="118"/>
</dbReference>
<dbReference type="InParanoid" id="B2A6F9"/>
<dbReference type="Gene3D" id="2.20.25.90">
    <property type="entry name" value="ADC-like domains"/>
    <property type="match status" value="1"/>
</dbReference>
<dbReference type="Gene3D" id="2.40.40.20">
    <property type="match status" value="1"/>
</dbReference>
<keyword evidence="4" id="KW-0411">Iron-sulfur</keyword>
<dbReference type="PANTHER" id="PTHR43742:SF6">
    <property type="entry name" value="OXIDOREDUCTASE YYAE-RELATED"/>
    <property type="match status" value="1"/>
</dbReference>
<protein>
    <submittedName>
        <fullName evidence="6">Molybdopterin oxidoreductase</fullName>
    </submittedName>
</protein>
<dbReference type="SUPFAM" id="SSF50692">
    <property type="entry name" value="ADC-like"/>
    <property type="match status" value="1"/>
</dbReference>
<evidence type="ECO:0000313" key="7">
    <source>
        <dbReference type="Proteomes" id="UP000001683"/>
    </source>
</evidence>